<dbReference type="InterPro" id="IPR018247">
    <property type="entry name" value="EF_Hand_1_Ca_BS"/>
</dbReference>
<protein>
    <recommendedName>
        <fullName evidence="9">EF-hand domain-containing protein</fullName>
    </recommendedName>
</protein>
<gene>
    <name evidence="7" type="ORF">CJ030_MR2G009204</name>
</gene>
<keyword evidence="3" id="KW-0547">Nucleotide-binding</keyword>
<evidence type="ECO:0000313" key="7">
    <source>
        <dbReference type="EMBL" id="KAB1223851.1"/>
    </source>
</evidence>
<dbReference type="Proteomes" id="UP000516437">
    <property type="component" value="Chromosome 2"/>
</dbReference>
<dbReference type="PROSITE" id="PS00018">
    <property type="entry name" value="EF_HAND_1"/>
    <property type="match status" value="1"/>
</dbReference>
<evidence type="ECO:0000256" key="3">
    <source>
        <dbReference type="ARBA" id="ARBA00022741"/>
    </source>
</evidence>
<dbReference type="PANTHER" id="PTHR27002">
    <property type="entry name" value="RECEPTOR-LIKE SERINE/THREONINE-PROTEIN KINASE SD1-8"/>
    <property type="match status" value="1"/>
</dbReference>
<evidence type="ECO:0000313" key="8">
    <source>
        <dbReference type="Proteomes" id="UP000516437"/>
    </source>
</evidence>
<dbReference type="PANTHER" id="PTHR27002:SF944">
    <property type="entry name" value="G-TYPE LECTIN S-RECEPTOR-LIKE SERINE_THREONINE-PROTEIN KINASE CES101"/>
    <property type="match status" value="1"/>
</dbReference>
<dbReference type="GO" id="GO:0005524">
    <property type="term" value="F:ATP binding"/>
    <property type="evidence" value="ECO:0007669"/>
    <property type="project" value="UniProtKB-KW"/>
</dbReference>
<proteinExistence type="predicted"/>
<dbReference type="GO" id="GO:0004674">
    <property type="term" value="F:protein serine/threonine kinase activity"/>
    <property type="evidence" value="ECO:0007669"/>
    <property type="project" value="UniProtKB-KW"/>
</dbReference>
<accession>A0A6A1WF56</accession>
<dbReference type="AlphaFoldDB" id="A0A6A1WF56"/>
<sequence length="129" mass="14811">MKDEELPQLSFSCITIATNNFSEENKLGEGGFRPVYKVDKDADGRITKLEITEIICLSASANHLSNIQKQAEEYAALIMEELDPDNFGYIMVNNLQHDLMVKLGEQSLLDQRSFVLEEFMIFEVYRYCC</sequence>
<keyword evidence="6" id="KW-0067">ATP-binding</keyword>
<comment type="caution">
    <text evidence="7">The sequence shown here is derived from an EMBL/GenBank/DDBJ whole genome shotgun (WGS) entry which is preliminary data.</text>
</comment>
<evidence type="ECO:0008006" key="9">
    <source>
        <dbReference type="Google" id="ProtNLM"/>
    </source>
</evidence>
<keyword evidence="2" id="KW-0808">Transferase</keyword>
<evidence type="ECO:0000256" key="1">
    <source>
        <dbReference type="ARBA" id="ARBA00022527"/>
    </source>
</evidence>
<keyword evidence="4" id="KW-0418">Kinase</keyword>
<reference evidence="7 8" key="1">
    <citation type="journal article" date="2019" name="Plant Biotechnol. J.">
        <title>The red bayberry genome and genetic basis of sex determination.</title>
        <authorList>
            <person name="Jia H.M."/>
            <person name="Jia H.J."/>
            <person name="Cai Q.L."/>
            <person name="Wang Y."/>
            <person name="Zhao H.B."/>
            <person name="Yang W.F."/>
            <person name="Wang G.Y."/>
            <person name="Li Y.H."/>
            <person name="Zhan D.L."/>
            <person name="Shen Y.T."/>
            <person name="Niu Q.F."/>
            <person name="Chang L."/>
            <person name="Qiu J."/>
            <person name="Zhao L."/>
            <person name="Xie H.B."/>
            <person name="Fu W.Y."/>
            <person name="Jin J."/>
            <person name="Li X.W."/>
            <person name="Jiao Y."/>
            <person name="Zhou C.C."/>
            <person name="Tu T."/>
            <person name="Chai C.Y."/>
            <person name="Gao J.L."/>
            <person name="Fan L.J."/>
            <person name="van de Weg E."/>
            <person name="Wang J.Y."/>
            <person name="Gao Z.S."/>
        </authorList>
    </citation>
    <scope>NUCLEOTIDE SEQUENCE [LARGE SCALE GENOMIC DNA]</scope>
    <source>
        <tissue evidence="7">Leaves</tissue>
    </source>
</reference>
<dbReference type="SUPFAM" id="SSF47473">
    <property type="entry name" value="EF-hand"/>
    <property type="match status" value="1"/>
</dbReference>
<dbReference type="OrthoDB" id="1731161at2759"/>
<keyword evidence="8" id="KW-1185">Reference proteome</keyword>
<dbReference type="GO" id="GO:0005886">
    <property type="term" value="C:plasma membrane"/>
    <property type="evidence" value="ECO:0007669"/>
    <property type="project" value="TreeGrafter"/>
</dbReference>
<dbReference type="SUPFAM" id="SSF56112">
    <property type="entry name" value="Protein kinase-like (PK-like)"/>
    <property type="match status" value="1"/>
</dbReference>
<evidence type="ECO:0000256" key="6">
    <source>
        <dbReference type="ARBA" id="ARBA00022840"/>
    </source>
</evidence>
<dbReference type="InterPro" id="IPR011009">
    <property type="entry name" value="Kinase-like_dom_sf"/>
</dbReference>
<organism evidence="7 8">
    <name type="scientific">Morella rubra</name>
    <name type="common">Chinese bayberry</name>
    <dbReference type="NCBI Taxonomy" id="262757"/>
    <lineage>
        <taxon>Eukaryota</taxon>
        <taxon>Viridiplantae</taxon>
        <taxon>Streptophyta</taxon>
        <taxon>Embryophyta</taxon>
        <taxon>Tracheophyta</taxon>
        <taxon>Spermatophyta</taxon>
        <taxon>Magnoliopsida</taxon>
        <taxon>eudicotyledons</taxon>
        <taxon>Gunneridae</taxon>
        <taxon>Pentapetalae</taxon>
        <taxon>rosids</taxon>
        <taxon>fabids</taxon>
        <taxon>Fagales</taxon>
        <taxon>Myricaceae</taxon>
        <taxon>Morella</taxon>
    </lineage>
</organism>
<dbReference type="Gene3D" id="3.30.200.20">
    <property type="entry name" value="Phosphorylase Kinase, domain 1"/>
    <property type="match status" value="1"/>
</dbReference>
<keyword evidence="1" id="KW-0723">Serine/threonine-protein kinase</keyword>
<dbReference type="InterPro" id="IPR011992">
    <property type="entry name" value="EF-hand-dom_pair"/>
</dbReference>
<evidence type="ECO:0000256" key="5">
    <source>
        <dbReference type="ARBA" id="ARBA00022837"/>
    </source>
</evidence>
<name>A0A6A1WF56_9ROSI</name>
<evidence type="ECO:0000256" key="2">
    <source>
        <dbReference type="ARBA" id="ARBA00022679"/>
    </source>
</evidence>
<dbReference type="EMBL" id="RXIC02000020">
    <property type="protein sequence ID" value="KAB1223851.1"/>
    <property type="molecule type" value="Genomic_DNA"/>
</dbReference>
<evidence type="ECO:0000256" key="4">
    <source>
        <dbReference type="ARBA" id="ARBA00022777"/>
    </source>
</evidence>
<keyword evidence="5" id="KW-0106">Calcium</keyword>